<dbReference type="RefSeq" id="WP_173300275.1">
    <property type="nucleotide sequence ID" value="NZ_JABRWQ010000002.1"/>
</dbReference>
<name>A0ABX2E290_9FLAO</name>
<dbReference type="EMBL" id="JABRWQ010000002">
    <property type="protein sequence ID" value="NRD22606.1"/>
    <property type="molecule type" value="Genomic_DNA"/>
</dbReference>
<keyword evidence="1" id="KW-0472">Membrane</keyword>
<feature type="transmembrane region" description="Helical" evidence="1">
    <location>
        <begin position="107"/>
        <end position="126"/>
    </location>
</feature>
<feature type="domain" description="Flavinylation-associated cytochrome" evidence="2">
    <location>
        <begin position="16"/>
        <end position="88"/>
    </location>
</feature>
<comment type="caution">
    <text evidence="3">The sequence shown here is derived from an EMBL/GenBank/DDBJ whole genome shotgun (WGS) entry which is preliminary data.</text>
</comment>
<organism evidence="3 4">
    <name type="scientific">Winogradskyella litoriviva</name>
    <dbReference type="NCBI Taxonomy" id="1220182"/>
    <lineage>
        <taxon>Bacteria</taxon>
        <taxon>Pseudomonadati</taxon>
        <taxon>Bacteroidota</taxon>
        <taxon>Flavobacteriia</taxon>
        <taxon>Flavobacteriales</taxon>
        <taxon>Flavobacteriaceae</taxon>
        <taxon>Winogradskyella</taxon>
    </lineage>
</organism>
<reference evidence="3 4" key="1">
    <citation type="journal article" date="2015" name="Int. J. Syst. Evol. Microbiol.">
        <title>Winogradskyella litoriviva sp. nov., isolated from coastal seawater.</title>
        <authorList>
            <person name="Nedashkovskaya O.I."/>
            <person name="Kukhlevskiy A.D."/>
            <person name="Zhukova N.V."/>
            <person name="Kim S.J."/>
            <person name="Rhee S.K."/>
            <person name="Mikhailov V.V."/>
        </authorList>
    </citation>
    <scope>NUCLEOTIDE SEQUENCE [LARGE SCALE GENOMIC DNA]</scope>
    <source>
        <strain evidence="3 4">KMM6491</strain>
    </source>
</reference>
<sequence length="159" mass="18450">MKKSVKSIRKPFWNFILNATMTLCMSAIIGIGFLIKYTLLSGQDRKEVYGQNVELYFLNMDRHQWGMIHLILGFVLFGLLIIHVFLHWKIVTAVYQKLIKVKWTKRIIAFGFAIICALLILVPFFIKPEIETIIKGKGRQVTLVTNFNLTLNYVCIVKL</sequence>
<feature type="transmembrane region" description="Helical" evidence="1">
    <location>
        <begin position="12"/>
        <end position="35"/>
    </location>
</feature>
<evidence type="ECO:0000313" key="4">
    <source>
        <dbReference type="Proteomes" id="UP000805085"/>
    </source>
</evidence>
<dbReference type="Pfam" id="PF14358">
    <property type="entry name" value="DUF4405"/>
    <property type="match status" value="1"/>
</dbReference>
<accession>A0ABX2E290</accession>
<protein>
    <submittedName>
        <fullName evidence="3">DUF4405 domain-containing protein</fullName>
    </submittedName>
</protein>
<evidence type="ECO:0000313" key="3">
    <source>
        <dbReference type="EMBL" id="NRD22606.1"/>
    </source>
</evidence>
<dbReference type="Proteomes" id="UP000805085">
    <property type="component" value="Unassembled WGS sequence"/>
</dbReference>
<feature type="transmembrane region" description="Helical" evidence="1">
    <location>
        <begin position="65"/>
        <end position="86"/>
    </location>
</feature>
<keyword evidence="4" id="KW-1185">Reference proteome</keyword>
<evidence type="ECO:0000259" key="2">
    <source>
        <dbReference type="Pfam" id="PF14358"/>
    </source>
</evidence>
<keyword evidence="1" id="KW-1133">Transmembrane helix</keyword>
<keyword evidence="1" id="KW-0812">Transmembrane</keyword>
<dbReference type="InterPro" id="IPR025517">
    <property type="entry name" value="DUF4405"/>
</dbReference>
<proteinExistence type="predicted"/>
<evidence type="ECO:0000256" key="1">
    <source>
        <dbReference type="SAM" id="Phobius"/>
    </source>
</evidence>
<gene>
    <name evidence="3" type="ORF">HNV10_05100</name>
</gene>